<protein>
    <submittedName>
        <fullName evidence="1">Uncharacterized protein</fullName>
    </submittedName>
</protein>
<reference evidence="1" key="2">
    <citation type="journal article" date="2020" name="Nat. Commun.">
        <title>Large-scale genome sequencing of mycorrhizal fungi provides insights into the early evolution of symbiotic traits.</title>
        <authorList>
            <person name="Miyauchi S."/>
            <person name="Kiss E."/>
            <person name="Kuo A."/>
            <person name="Drula E."/>
            <person name="Kohler A."/>
            <person name="Sanchez-Garcia M."/>
            <person name="Morin E."/>
            <person name="Andreopoulos B."/>
            <person name="Barry K.W."/>
            <person name="Bonito G."/>
            <person name="Buee M."/>
            <person name="Carver A."/>
            <person name="Chen C."/>
            <person name="Cichocki N."/>
            <person name="Clum A."/>
            <person name="Culley D."/>
            <person name="Crous P.W."/>
            <person name="Fauchery L."/>
            <person name="Girlanda M."/>
            <person name="Hayes R.D."/>
            <person name="Keri Z."/>
            <person name="LaButti K."/>
            <person name="Lipzen A."/>
            <person name="Lombard V."/>
            <person name="Magnuson J."/>
            <person name="Maillard F."/>
            <person name="Murat C."/>
            <person name="Nolan M."/>
            <person name="Ohm R.A."/>
            <person name="Pangilinan J."/>
            <person name="Pereira M.F."/>
            <person name="Perotto S."/>
            <person name="Peter M."/>
            <person name="Pfister S."/>
            <person name="Riley R."/>
            <person name="Sitrit Y."/>
            <person name="Stielow J.B."/>
            <person name="Szollosi G."/>
            <person name="Zifcakova L."/>
            <person name="Stursova M."/>
            <person name="Spatafora J.W."/>
            <person name="Tedersoo L."/>
            <person name="Vaario L.M."/>
            <person name="Yamada A."/>
            <person name="Yan M."/>
            <person name="Wang P."/>
            <person name="Xu J."/>
            <person name="Bruns T."/>
            <person name="Baldrian P."/>
            <person name="Vilgalys R."/>
            <person name="Dunand C."/>
            <person name="Henrissat B."/>
            <person name="Grigoriev I.V."/>
            <person name="Hibbett D."/>
            <person name="Nagy L.G."/>
            <person name="Martin F.M."/>
        </authorList>
    </citation>
    <scope>NUCLEOTIDE SEQUENCE</scope>
    <source>
        <strain evidence="1">P2</strain>
    </source>
</reference>
<proteinExistence type="predicted"/>
<keyword evidence="2" id="KW-1185">Reference proteome</keyword>
<accession>A0ACB6Z395</accession>
<dbReference type="EMBL" id="MU118162">
    <property type="protein sequence ID" value="KAF9644066.1"/>
    <property type="molecule type" value="Genomic_DNA"/>
</dbReference>
<comment type="caution">
    <text evidence="1">The sequence shown here is derived from an EMBL/GenBank/DDBJ whole genome shotgun (WGS) entry which is preliminary data.</text>
</comment>
<reference evidence="1" key="1">
    <citation type="submission" date="2019-10" db="EMBL/GenBank/DDBJ databases">
        <authorList>
            <consortium name="DOE Joint Genome Institute"/>
            <person name="Kuo A."/>
            <person name="Miyauchi S."/>
            <person name="Kiss E."/>
            <person name="Drula E."/>
            <person name="Kohler A."/>
            <person name="Sanchez-Garcia M."/>
            <person name="Andreopoulos B."/>
            <person name="Barry K.W."/>
            <person name="Bonito G."/>
            <person name="Buee M."/>
            <person name="Carver A."/>
            <person name="Chen C."/>
            <person name="Cichocki N."/>
            <person name="Clum A."/>
            <person name="Culley D."/>
            <person name="Crous P.W."/>
            <person name="Fauchery L."/>
            <person name="Girlanda M."/>
            <person name="Hayes R."/>
            <person name="Keri Z."/>
            <person name="Labutti K."/>
            <person name="Lipzen A."/>
            <person name="Lombard V."/>
            <person name="Magnuson J."/>
            <person name="Maillard F."/>
            <person name="Morin E."/>
            <person name="Murat C."/>
            <person name="Nolan M."/>
            <person name="Ohm R."/>
            <person name="Pangilinan J."/>
            <person name="Pereira M."/>
            <person name="Perotto S."/>
            <person name="Peter M."/>
            <person name="Riley R."/>
            <person name="Sitrit Y."/>
            <person name="Stielow B."/>
            <person name="Szollosi G."/>
            <person name="Zifcakova L."/>
            <person name="Stursova M."/>
            <person name="Spatafora J.W."/>
            <person name="Tedersoo L."/>
            <person name="Vaario L.-M."/>
            <person name="Yamada A."/>
            <person name="Yan M."/>
            <person name="Wang P."/>
            <person name="Xu J."/>
            <person name="Bruns T."/>
            <person name="Baldrian P."/>
            <person name="Vilgalys R."/>
            <person name="Henrissat B."/>
            <person name="Grigoriev I.V."/>
            <person name="Hibbett D."/>
            <person name="Nagy L.G."/>
            <person name="Martin F.M."/>
        </authorList>
    </citation>
    <scope>NUCLEOTIDE SEQUENCE</scope>
    <source>
        <strain evidence="1">P2</strain>
    </source>
</reference>
<gene>
    <name evidence="1" type="ORF">BDM02DRAFT_3122484</name>
</gene>
<dbReference type="Proteomes" id="UP000886501">
    <property type="component" value="Unassembled WGS sequence"/>
</dbReference>
<name>A0ACB6Z395_THEGA</name>
<organism evidence="1 2">
    <name type="scientific">Thelephora ganbajun</name>
    <name type="common">Ganba fungus</name>
    <dbReference type="NCBI Taxonomy" id="370292"/>
    <lineage>
        <taxon>Eukaryota</taxon>
        <taxon>Fungi</taxon>
        <taxon>Dikarya</taxon>
        <taxon>Basidiomycota</taxon>
        <taxon>Agaricomycotina</taxon>
        <taxon>Agaricomycetes</taxon>
        <taxon>Thelephorales</taxon>
        <taxon>Thelephoraceae</taxon>
        <taxon>Thelephora</taxon>
    </lineage>
</organism>
<evidence type="ECO:0000313" key="1">
    <source>
        <dbReference type="EMBL" id="KAF9644066.1"/>
    </source>
</evidence>
<sequence>MPIPAVPRRAAPPRRKKEAPKPSDEPPAPSQEKETATPAVKIPLPESTSDLLADVGGEKAVVPSDVNSTLITERPTSLTLIKSGDRDDAPEDALAPSPQKEDQPVSSEGKLTEVVEEGKEIEELSGIDQPEQDLEEPLNEVSNDEEPIKPLGPAVRKMEEPNVLTVEPDVKEDMEEKPEEEPEEEDEAPERVRITARLAKSGGFNPFAGGPPARKPSESSPPERRTSVESPGPSKPTLHDGQEPPTQLLAGRDADPIYDETGFPTTQMEEDKPSDTLKRVEGDS</sequence>
<evidence type="ECO:0000313" key="2">
    <source>
        <dbReference type="Proteomes" id="UP000886501"/>
    </source>
</evidence>